<dbReference type="EMBL" id="JACHEJ010000011">
    <property type="protein sequence ID" value="MBB6181668.1"/>
    <property type="molecule type" value="Genomic_DNA"/>
</dbReference>
<feature type="domain" description="AB hydrolase-1" evidence="1">
    <location>
        <begin position="7"/>
        <end position="132"/>
    </location>
</feature>
<proteinExistence type="predicted"/>
<dbReference type="InterPro" id="IPR000073">
    <property type="entry name" value="AB_hydrolase_1"/>
</dbReference>
<dbReference type="AlphaFoldDB" id="A0A7X0DE65"/>
<sequence>MLLKPRLILVHGAGRDPDDPVIQRLAKPLDDALEIITPDLRSTENASQTGWMERLSDDIGDAKPDDILLGHSLGGSQLLKWLVECQQPNPPKAFFALACPYWGAAEWEADEYTLGHDAAEALTQIGLLSFWHGTADAVVPHEHLSDYQRKLPFAEFNSLTGIDHDFDDQSLKAIAHRLRQVALS</sequence>
<dbReference type="SUPFAM" id="SSF53474">
    <property type="entry name" value="alpha/beta-Hydrolases"/>
    <property type="match status" value="1"/>
</dbReference>
<organism evidence="2 3">
    <name type="scientific">Pseudorhizobium flavum</name>
    <dbReference type="NCBI Taxonomy" id="1335061"/>
    <lineage>
        <taxon>Bacteria</taxon>
        <taxon>Pseudomonadati</taxon>
        <taxon>Pseudomonadota</taxon>
        <taxon>Alphaproteobacteria</taxon>
        <taxon>Hyphomicrobiales</taxon>
        <taxon>Rhizobiaceae</taxon>
        <taxon>Rhizobium/Agrobacterium group</taxon>
        <taxon>Pseudorhizobium</taxon>
    </lineage>
</organism>
<reference evidence="2 3" key="1">
    <citation type="submission" date="2020-08" db="EMBL/GenBank/DDBJ databases">
        <title>Genomic Encyclopedia of Type Strains, Phase IV (KMG-IV): sequencing the most valuable type-strain genomes for metagenomic binning, comparative biology and taxonomic classification.</title>
        <authorList>
            <person name="Goeker M."/>
        </authorList>
    </citation>
    <scope>NUCLEOTIDE SEQUENCE [LARGE SCALE GENOMIC DNA]</scope>
    <source>
        <strain evidence="2 3">DSM 102134</strain>
    </source>
</reference>
<name>A0A7X0DE65_9HYPH</name>
<dbReference type="RefSeq" id="WP_077548970.1">
    <property type="nucleotide sequence ID" value="NZ_JACHEJ010000011.1"/>
</dbReference>
<evidence type="ECO:0000259" key="1">
    <source>
        <dbReference type="Pfam" id="PF12697"/>
    </source>
</evidence>
<protein>
    <recommendedName>
        <fullName evidence="1">AB hydrolase-1 domain-containing protein</fullName>
    </recommendedName>
</protein>
<dbReference type="InterPro" id="IPR029058">
    <property type="entry name" value="AB_hydrolase_fold"/>
</dbReference>
<accession>A0A7X0DE65</accession>
<keyword evidence="3" id="KW-1185">Reference proteome</keyword>
<gene>
    <name evidence="2" type="ORF">HNQ75_003656</name>
</gene>
<dbReference type="Gene3D" id="3.40.50.1820">
    <property type="entry name" value="alpha/beta hydrolase"/>
    <property type="match status" value="1"/>
</dbReference>
<evidence type="ECO:0000313" key="3">
    <source>
        <dbReference type="Proteomes" id="UP000535501"/>
    </source>
</evidence>
<comment type="caution">
    <text evidence="2">The sequence shown here is derived from an EMBL/GenBank/DDBJ whole genome shotgun (WGS) entry which is preliminary data.</text>
</comment>
<evidence type="ECO:0000313" key="2">
    <source>
        <dbReference type="EMBL" id="MBB6181668.1"/>
    </source>
</evidence>
<dbReference type="Proteomes" id="UP000535501">
    <property type="component" value="Unassembled WGS sequence"/>
</dbReference>
<dbReference type="Pfam" id="PF12697">
    <property type="entry name" value="Abhydrolase_6"/>
    <property type="match status" value="1"/>
</dbReference>